<protein>
    <recommendedName>
        <fullName evidence="5">Terpene utilization protein AtuA</fullName>
    </recommendedName>
</protein>
<dbReference type="InterPro" id="IPR010839">
    <property type="entry name" value="AtuA_N"/>
</dbReference>
<evidence type="ECO:0000313" key="4">
    <source>
        <dbReference type="Proteomes" id="UP000289465"/>
    </source>
</evidence>
<evidence type="ECO:0000259" key="2">
    <source>
        <dbReference type="Pfam" id="PF23544"/>
    </source>
</evidence>
<sequence>MNANHDESRARRPKETVHVGCASGFWGDSQIAIPQLLTAEKLDYIVFDYLAETTMSILQRARMRNPELGYATDFVSVLRPHLKTLLERGVRLVSNAGGLNPQACRDAILAFAREQGLSPRIAVVTGDDVAELHAEFTDAQGCRLPDLNGFGPLLSANAYLGAYPIVQALALDADIVITGRAVDSACALAVAIHEFDWVFSDYDRLAQASLAGHLIECGPQATGGLFTDWETVPDWANIGYPIVVLGPDGGFDLTKPPGTGGLVNRATVAEQLLYEIGDPAAYELPDVVCDLRQVSIRETGPDRVRVEGARGRAPSTRYKITATGHAGYQIGIMMAIRGQRARAKALRTAEELLRRTRKLLALNGLPDYTSTVVELLGAEAMYGGNARENDSREVILRIAASHAERKGLEFLQKESASAGTSMGPGTRSHFGGRSDIQAIIKTGSFYIAKQCVPVWLDCGDVHAEVIVPENGEEGPSFPPAAQQACASAPASPDGALRVPLARLAYARSGDKGDDSNIGVIARSEAYWPVLLRELTAERVREYFSHLVQGDVSRFELPGTGAVNFVLRRALGGGGSSSLRSDPLGKSYAQMLLDLEIPCPGEILQ</sequence>
<dbReference type="Proteomes" id="UP000289465">
    <property type="component" value="Unassembled WGS sequence"/>
</dbReference>
<organism evidence="3 4">
    <name type="scientific">Achromobacter veterisilvae</name>
    <dbReference type="NCBI Taxonomy" id="2069367"/>
    <lineage>
        <taxon>Bacteria</taxon>
        <taxon>Pseudomonadati</taxon>
        <taxon>Pseudomonadota</taxon>
        <taxon>Betaproteobacteria</taxon>
        <taxon>Burkholderiales</taxon>
        <taxon>Alcaligenaceae</taxon>
        <taxon>Achromobacter</taxon>
    </lineage>
</organism>
<evidence type="ECO:0008006" key="5">
    <source>
        <dbReference type="Google" id="ProtNLM"/>
    </source>
</evidence>
<evidence type="ECO:0000313" key="3">
    <source>
        <dbReference type="EMBL" id="SSW66823.1"/>
    </source>
</evidence>
<accession>A0A446CG91</accession>
<dbReference type="AlphaFoldDB" id="A0A446CG91"/>
<dbReference type="RefSeq" id="WP_129241009.1">
    <property type="nucleotide sequence ID" value="NZ_UFQC01000010.1"/>
</dbReference>
<feature type="domain" description="AtuA-like ferredoxin-fold" evidence="2">
    <location>
        <begin position="498"/>
        <end position="596"/>
    </location>
</feature>
<reference evidence="3 4" key="1">
    <citation type="submission" date="2018-07" db="EMBL/GenBank/DDBJ databases">
        <authorList>
            <person name="Peeters C."/>
        </authorList>
    </citation>
    <scope>NUCLEOTIDE SEQUENCE [LARGE SCALE GENOMIC DNA]</scope>
    <source>
        <strain evidence="3 4">LMG 30378</strain>
    </source>
</reference>
<proteinExistence type="predicted"/>
<dbReference type="OrthoDB" id="9763456at2"/>
<dbReference type="Pfam" id="PF23544">
    <property type="entry name" value="AtuA_ferredoxin"/>
    <property type="match status" value="1"/>
</dbReference>
<dbReference type="Pfam" id="PF07287">
    <property type="entry name" value="AtuA"/>
    <property type="match status" value="1"/>
</dbReference>
<feature type="domain" description="Acyclic terpene utilisation N-terminal" evidence="1">
    <location>
        <begin position="17"/>
        <end position="453"/>
    </location>
</feature>
<dbReference type="PANTHER" id="PTHR47708:SF2">
    <property type="entry name" value="SI:CH73-132F6.5"/>
    <property type="match status" value="1"/>
</dbReference>
<name>A0A446CG91_9BURK</name>
<dbReference type="InterPro" id="IPR056362">
    <property type="entry name" value="AtuA-like_ferredoxin_dom"/>
</dbReference>
<evidence type="ECO:0000259" key="1">
    <source>
        <dbReference type="Pfam" id="PF07287"/>
    </source>
</evidence>
<gene>
    <name evidence="3" type="ORF">AVE30378_02309</name>
</gene>
<dbReference type="EMBL" id="UFQC01000010">
    <property type="protein sequence ID" value="SSW66823.1"/>
    <property type="molecule type" value="Genomic_DNA"/>
</dbReference>
<dbReference type="PANTHER" id="PTHR47708">
    <property type="match status" value="1"/>
</dbReference>